<feature type="compositionally biased region" description="Acidic residues" evidence="10">
    <location>
        <begin position="1400"/>
        <end position="1410"/>
    </location>
</feature>
<feature type="repeat" description="WD" evidence="8">
    <location>
        <begin position="270"/>
        <end position="301"/>
    </location>
</feature>
<feature type="compositionally biased region" description="Polar residues" evidence="10">
    <location>
        <begin position="1"/>
        <end position="12"/>
    </location>
</feature>
<evidence type="ECO:0000256" key="8">
    <source>
        <dbReference type="PROSITE-ProRule" id="PRU00221"/>
    </source>
</evidence>
<evidence type="ECO:0000313" key="12">
    <source>
        <dbReference type="EMBL" id="KAA6385443.1"/>
    </source>
</evidence>
<gene>
    <name evidence="12" type="ORF">EZS28_019031</name>
</gene>
<comment type="subcellular location">
    <subcellularLocation>
        <location evidence="1">Cytoplasm</location>
        <location evidence="1">Cytoskeleton</location>
        <location evidence="1">Cilium axoneme</location>
    </subcellularLocation>
</comment>
<feature type="region of interest" description="Disordered" evidence="10">
    <location>
        <begin position="880"/>
        <end position="946"/>
    </location>
</feature>
<sequence length="1912" mass="220202">MAQVPSEEQQAVNEEDTDITLEKPKPEKKKKIRRGGQIVSGTLRSIFGIESKKKNNVQMIGDGNLLYISGNFIIEHNVISRQQTYINGRNKGFGALAVHPGGKRIAVGERGIRPRILIYTYPEFEIVHTLYEGTESGFTALTFDKAGKRLASVGTYPDFLLTIWDWDEERIILKNKAFSQEIFTVHFSPFQIGRVTTSGVGHIRFWKMESTFTGLKLKGDIGKFGAVELTDIVGFAEFSNGQTLSGSESGHLLLWEAGLLKAQYGRSEGRGCHDGAVETLHLDTYGKMLITGGLDGCVRWWFRAHFEAEVLNSQDVVIIKPLKEIQLGNQFPIKMLIPCRESWVVQCFNGALAKLDFKDDFVTKILEVPADRINGIALMGGNGGELSIQQLKGIGAGIVSQDGKAYLYDCNKRRLAAYRQFESAPTAICFCPSESDQQGKRIIIGALDGSIKIVEITIPEELPQPPEPEPEPEIKIEIKKRRKRRRKKKNQGEEQDGEEQEQQQEQQLSQEEIEKLKEQERIEEEERQQKELEELRLNEEKRKREEIKEKFLVSPPVPTMNIIMSLKPHLQRINTISISPVRINDINGNKVRVMVSGSDDATVFFYSLQQEVEYTGPVGFVRVSSAVVSLNWPQINENQDFITPNGFENEYQQQLGNNNNNNKDINEQQISESGRQQEQDQMQLDSSISQQQQSEQSKKGQLNQVPRLSYIPNALYVIATCSDGSIHEIPIPPIIIREKTAETFILDGPQGFEPQDSYYYGSNSQLGNTIDEIGTLGFTQLLQSSDSPKIGQGSPKMQQLQIDTSKKDKQQQFQIIKPIGIHSPYHNPIFTLTARFPYETAINEVIDHDNKVLRDKLMQEHYERLKKEAEQNVDDLQQLLGDDQEQDQDEDEEQIKKKEEEEKKKEEEERKKKEQEDEEGELEGEGEEEQNKEDQDQGPRRTPAEEMMWEKAKVIVDGLMPKLEIKSGAKMLGCHIIDCGTDFGFIKVALVGGSKQGGIYLFSGRRGDELEQQSEQQEKEQKIKEEQAQLAKFEKKRRRRILKDLDQEGIYGEQAEQIVKEKLLEEEQQRINSKPKEEIIIKQGVEGLGIKQIRNSITTGVYRIQGLTSYCFSQGYGILATGDEEGRIMLHMFIREAQIPQEGHQLLSTMVPIWGTHAHNSQVTSISFISSGRLISGAQDGTVMVFDIGTKELAKQSDLRREAQLLRLLKNKNKNKKNKQKQENEQEQEKEEEIIKKQIIREKTLKILIDETRNLAIPIVPRKDVQYEQILPTLTDQDLRQYKELQEDVYEVTGIERDQQQKEPNQYKLPNADFSYEIGQAIPPPKIIIEGEEEEEEEEEEDEEEEQEEDDDGEWEYEDEEDVVEEEVNQQQEKPKVQLPGGKQVWKRAIEAIQLGLTNSDEEDEKELEEAEKQEQKWVEGMEGQDQQQQQSKRDSIGNKEQLENELEDKEIAQLRKGTCFQTYLAPIKCSTLSIPKVVYQVEHPKSIDLVKDIPKGEFCLEEARRKQEEIQNQKDAEERKQGTKQRVQKIREQFVKYQQKNQMAPEFARIKPEELEVDPTLKSYMSKQSEEILVKIRREALNRTINASIGLQKVKARYLDNIDGLRITIKGFKNQHKVSSFRTTKLPLKIELQAKLLMQKAQQQQQQQLLKLQQQAQQQQYQTMRGKQKNQKEQQQIQLSATLKASQDKDKQGSVMSEHSITNIELKKKKKKKKKEKLRGKMAAIVKQEERERRKAIRAQEWAQHYSKQPKYPDPQQLVGKNGQDEVPGSEIFEPEDQKRIEKAQNSIGVQKLKTESDFVVAEQDRPNKEKKEREIMFHQYGIHGVQQRFNEFLLKLREEKVKLIRKLREIAFRVHNISRDIGEAIVVFTPKFDGEEFPEKMLEVSDQDIKLYEQRLQQKQQQADEEAKRK</sequence>
<dbReference type="SUPFAM" id="SSF50978">
    <property type="entry name" value="WD40 repeat-like"/>
    <property type="match status" value="3"/>
</dbReference>
<feature type="compositionally biased region" description="Low complexity" evidence="10">
    <location>
        <begin position="679"/>
        <end position="695"/>
    </location>
</feature>
<dbReference type="InterPro" id="IPR055439">
    <property type="entry name" value="Beta-prop_EML_1st"/>
</dbReference>
<keyword evidence="4" id="KW-0677">Repeat</keyword>
<feature type="domain" description="EML-like first beta-propeller" evidence="11">
    <location>
        <begin position="95"/>
        <end position="303"/>
    </location>
</feature>
<evidence type="ECO:0000256" key="6">
    <source>
        <dbReference type="ARBA" id="ARBA00023212"/>
    </source>
</evidence>
<evidence type="ECO:0000256" key="9">
    <source>
        <dbReference type="SAM" id="Coils"/>
    </source>
</evidence>
<dbReference type="Pfam" id="PF23409">
    <property type="entry name" value="Beta-prop_EML"/>
    <property type="match status" value="1"/>
</dbReference>
<proteinExistence type="predicted"/>
<comment type="caution">
    <text evidence="12">The sequence shown here is derived from an EMBL/GenBank/DDBJ whole genome shotgun (WGS) entry which is preliminary data.</text>
</comment>
<feature type="compositionally biased region" description="Basic residues" evidence="10">
    <location>
        <begin position="1210"/>
        <end position="1219"/>
    </location>
</feature>
<feature type="coiled-coil region" evidence="9">
    <location>
        <begin position="1007"/>
        <end position="1036"/>
    </location>
</feature>
<name>A0A5J4VSY4_9EUKA</name>
<feature type="compositionally biased region" description="Basic and acidic residues" evidence="10">
    <location>
        <begin position="932"/>
        <end position="946"/>
    </location>
</feature>
<feature type="coiled-coil region" evidence="9">
    <location>
        <begin position="1501"/>
        <end position="1541"/>
    </location>
</feature>
<dbReference type="Pfam" id="PF00400">
    <property type="entry name" value="WD40"/>
    <property type="match status" value="1"/>
</dbReference>
<keyword evidence="12" id="KW-0969">Cilium</keyword>
<evidence type="ECO:0000256" key="1">
    <source>
        <dbReference type="ARBA" id="ARBA00004430"/>
    </source>
</evidence>
<evidence type="ECO:0000256" key="10">
    <source>
        <dbReference type="SAM" id="MobiDB-lite"/>
    </source>
</evidence>
<reference evidence="12 13" key="1">
    <citation type="submission" date="2019-03" db="EMBL/GenBank/DDBJ databases">
        <title>Single cell metagenomics reveals metabolic interactions within the superorganism composed of flagellate Streblomastix strix and complex community of Bacteroidetes bacteria on its surface.</title>
        <authorList>
            <person name="Treitli S.C."/>
            <person name="Kolisko M."/>
            <person name="Husnik F."/>
            <person name="Keeling P."/>
            <person name="Hampl V."/>
        </authorList>
    </citation>
    <scope>NUCLEOTIDE SEQUENCE [LARGE SCALE GENOMIC DNA]</scope>
    <source>
        <strain evidence="12">ST1C</strain>
    </source>
</reference>
<feature type="region of interest" description="Disordered" evidence="10">
    <location>
        <begin position="1396"/>
        <end position="1445"/>
    </location>
</feature>
<feature type="compositionally biased region" description="Acidic residues" evidence="10">
    <location>
        <begin position="493"/>
        <end position="502"/>
    </location>
</feature>
<protein>
    <submittedName>
        <fullName evidence="12">Putative Cilia-and flagella-associated protein 44</fullName>
    </submittedName>
</protein>
<dbReference type="PANTHER" id="PTHR14885:SF3">
    <property type="entry name" value="CILIA- AND FLAGELLA-ASSOCIATED PROTEIN 44"/>
    <property type="match status" value="1"/>
</dbReference>
<feature type="compositionally biased region" description="Basic residues" evidence="10">
    <location>
        <begin position="1708"/>
        <end position="1721"/>
    </location>
</feature>
<feature type="compositionally biased region" description="Polar residues" evidence="10">
    <location>
        <begin position="1695"/>
        <end position="1704"/>
    </location>
</feature>
<accession>A0A5J4VSY4</accession>
<keyword evidence="2" id="KW-0963">Cytoplasm</keyword>
<dbReference type="InterPro" id="IPR015943">
    <property type="entry name" value="WD40/YVTN_repeat-like_dom_sf"/>
</dbReference>
<feature type="compositionally biased region" description="Acidic residues" evidence="10">
    <location>
        <begin position="916"/>
        <end position="931"/>
    </location>
</feature>
<evidence type="ECO:0000256" key="3">
    <source>
        <dbReference type="ARBA" id="ARBA00022574"/>
    </source>
</evidence>
<keyword evidence="5 9" id="KW-0175">Coiled coil</keyword>
<dbReference type="InterPro" id="IPR036322">
    <property type="entry name" value="WD40_repeat_dom_sf"/>
</dbReference>
<evidence type="ECO:0000259" key="11">
    <source>
        <dbReference type="Pfam" id="PF23409"/>
    </source>
</evidence>
<dbReference type="EMBL" id="SNRW01005264">
    <property type="protein sequence ID" value="KAA6385443.1"/>
    <property type="molecule type" value="Genomic_DNA"/>
</dbReference>
<dbReference type="OrthoDB" id="1935234at2759"/>
<feature type="region of interest" description="Disordered" evidence="10">
    <location>
        <begin position="670"/>
        <end position="702"/>
    </location>
</feature>
<feature type="compositionally biased region" description="Basic and acidic residues" evidence="10">
    <location>
        <begin position="1411"/>
        <end position="1420"/>
    </location>
</feature>
<feature type="coiled-coil region" evidence="9">
    <location>
        <begin position="1884"/>
        <end position="1911"/>
    </location>
</feature>
<feature type="repeat" description="WD" evidence="8">
    <location>
        <begin position="1156"/>
        <end position="1196"/>
    </location>
</feature>
<feature type="region of interest" description="Disordered" evidence="10">
    <location>
        <begin position="1331"/>
        <end position="1381"/>
    </location>
</feature>
<keyword evidence="3 8" id="KW-0853">WD repeat</keyword>
<organism evidence="12 13">
    <name type="scientific">Streblomastix strix</name>
    <dbReference type="NCBI Taxonomy" id="222440"/>
    <lineage>
        <taxon>Eukaryota</taxon>
        <taxon>Metamonada</taxon>
        <taxon>Preaxostyla</taxon>
        <taxon>Oxymonadida</taxon>
        <taxon>Streblomastigidae</taxon>
        <taxon>Streblomastix</taxon>
    </lineage>
</organism>
<dbReference type="GO" id="GO:0005930">
    <property type="term" value="C:axoneme"/>
    <property type="evidence" value="ECO:0007669"/>
    <property type="project" value="UniProtKB-SubCell"/>
</dbReference>
<keyword evidence="6" id="KW-0206">Cytoskeleton</keyword>
<evidence type="ECO:0000256" key="5">
    <source>
        <dbReference type="ARBA" id="ARBA00023054"/>
    </source>
</evidence>
<dbReference type="PANTHER" id="PTHR14885">
    <property type="entry name" value="CILIA- AND FLAGELLA-ASSOCIATED PROTEIN 43-RELATED"/>
    <property type="match status" value="1"/>
</dbReference>
<evidence type="ECO:0000256" key="2">
    <source>
        <dbReference type="ARBA" id="ARBA00022490"/>
    </source>
</evidence>
<evidence type="ECO:0000256" key="7">
    <source>
        <dbReference type="ARBA" id="ARBA00023273"/>
    </source>
</evidence>
<feature type="region of interest" description="Disordered" evidence="10">
    <location>
        <begin position="458"/>
        <end position="510"/>
    </location>
</feature>
<keyword evidence="12" id="KW-0282">Flagellum</keyword>
<keyword evidence="7" id="KW-0966">Cell projection</keyword>
<evidence type="ECO:0000313" key="13">
    <source>
        <dbReference type="Proteomes" id="UP000324800"/>
    </source>
</evidence>
<feature type="compositionally biased region" description="Basic and acidic residues" evidence="10">
    <location>
        <begin position="1432"/>
        <end position="1443"/>
    </location>
</feature>
<feature type="compositionally biased region" description="Acidic residues" evidence="10">
    <location>
        <begin position="882"/>
        <end position="893"/>
    </location>
</feature>
<dbReference type="Proteomes" id="UP000324800">
    <property type="component" value="Unassembled WGS sequence"/>
</dbReference>
<dbReference type="InterPro" id="IPR001680">
    <property type="entry name" value="WD40_rpt"/>
</dbReference>
<dbReference type="Gene3D" id="2.130.10.10">
    <property type="entry name" value="YVTN repeat-like/Quinoprotein amine dehydrogenase"/>
    <property type="match status" value="3"/>
</dbReference>
<evidence type="ECO:0000256" key="4">
    <source>
        <dbReference type="ARBA" id="ARBA00022737"/>
    </source>
</evidence>
<dbReference type="PROSITE" id="PS50082">
    <property type="entry name" value="WD_REPEATS_2"/>
    <property type="match status" value="2"/>
</dbReference>
<feature type="region of interest" description="Disordered" evidence="10">
    <location>
        <begin position="1664"/>
        <end position="1723"/>
    </location>
</feature>
<feature type="non-terminal residue" evidence="12">
    <location>
        <position position="1912"/>
    </location>
</feature>
<feature type="region of interest" description="Disordered" evidence="10">
    <location>
        <begin position="1"/>
        <end position="34"/>
    </location>
</feature>
<feature type="region of interest" description="Disordered" evidence="10">
    <location>
        <begin position="1210"/>
        <end position="1232"/>
    </location>
</feature>
<feature type="compositionally biased region" description="Acidic residues" evidence="10">
    <location>
        <begin position="1331"/>
        <end position="1368"/>
    </location>
</feature>
<dbReference type="SMART" id="SM00320">
    <property type="entry name" value="WD40"/>
    <property type="match status" value="7"/>
</dbReference>
<feature type="compositionally biased region" description="Basic residues" evidence="10">
    <location>
        <begin position="478"/>
        <end position="489"/>
    </location>
</feature>
<feature type="compositionally biased region" description="Basic and acidic residues" evidence="10">
    <location>
        <begin position="894"/>
        <end position="915"/>
    </location>
</feature>